<name>A0A3B1JRW8_ASTMX</name>
<reference evidence="1" key="4">
    <citation type="submission" date="2025-09" db="UniProtKB">
        <authorList>
            <consortium name="Ensembl"/>
        </authorList>
    </citation>
    <scope>IDENTIFICATION</scope>
</reference>
<dbReference type="AlphaFoldDB" id="A0A3B1JRW8"/>
<sequence length="85" mass="9353">MDKCAIIHLDSWAVANGLRQGFTMLARLVSNSQPVIHPPRPPKVLGLQVVSHCCPAGIYFNISYMNSFLSLKITVIFGMQLPQGN</sequence>
<accession>A0A3B1JRW8</accession>
<dbReference type="Proteomes" id="UP000018467">
    <property type="component" value="Unassembled WGS sequence"/>
</dbReference>
<keyword evidence="2" id="KW-1185">Reference proteome</keyword>
<dbReference type="Bgee" id="ENSAMXG00000035152">
    <property type="expression patterns" value="Expressed in mesonephros and 2 other cell types or tissues"/>
</dbReference>
<protein>
    <submittedName>
        <fullName evidence="1">Uncharacterized protein</fullName>
    </submittedName>
</protein>
<dbReference type="InParanoid" id="A0A3B1JRW8"/>
<dbReference type="Ensembl" id="ENSAMXT00000051797.1">
    <property type="protein sequence ID" value="ENSAMXP00000044590.1"/>
    <property type="gene ID" value="ENSAMXG00000035152.1"/>
</dbReference>
<proteinExistence type="predicted"/>
<evidence type="ECO:0000313" key="2">
    <source>
        <dbReference type="Proteomes" id="UP000018467"/>
    </source>
</evidence>
<organism evidence="1 2">
    <name type="scientific">Astyanax mexicanus</name>
    <name type="common">Blind cave fish</name>
    <name type="synonym">Astyanax fasciatus mexicanus</name>
    <dbReference type="NCBI Taxonomy" id="7994"/>
    <lineage>
        <taxon>Eukaryota</taxon>
        <taxon>Metazoa</taxon>
        <taxon>Chordata</taxon>
        <taxon>Craniata</taxon>
        <taxon>Vertebrata</taxon>
        <taxon>Euteleostomi</taxon>
        <taxon>Actinopterygii</taxon>
        <taxon>Neopterygii</taxon>
        <taxon>Teleostei</taxon>
        <taxon>Ostariophysi</taxon>
        <taxon>Characiformes</taxon>
        <taxon>Characoidei</taxon>
        <taxon>Acestrorhamphidae</taxon>
        <taxon>Acestrorhamphinae</taxon>
        <taxon>Astyanax</taxon>
    </lineage>
</organism>
<evidence type="ECO:0000313" key="1">
    <source>
        <dbReference type="Ensembl" id="ENSAMXP00000044590.1"/>
    </source>
</evidence>
<reference evidence="2" key="2">
    <citation type="journal article" date="2014" name="Nat. Commun.">
        <title>The cavefish genome reveals candidate genes for eye loss.</title>
        <authorList>
            <person name="McGaugh S.E."/>
            <person name="Gross J.B."/>
            <person name="Aken B."/>
            <person name="Blin M."/>
            <person name="Borowsky R."/>
            <person name="Chalopin D."/>
            <person name="Hinaux H."/>
            <person name="Jeffery W.R."/>
            <person name="Keene A."/>
            <person name="Ma L."/>
            <person name="Minx P."/>
            <person name="Murphy D."/>
            <person name="O'Quin K.E."/>
            <person name="Retaux S."/>
            <person name="Rohner N."/>
            <person name="Searle S.M."/>
            <person name="Stahl B.A."/>
            <person name="Tabin C."/>
            <person name="Volff J.N."/>
            <person name="Yoshizawa M."/>
            <person name="Warren W.C."/>
        </authorList>
    </citation>
    <scope>NUCLEOTIDE SEQUENCE [LARGE SCALE GENOMIC DNA]</scope>
    <source>
        <strain evidence="2">female</strain>
    </source>
</reference>
<reference evidence="2" key="1">
    <citation type="submission" date="2013-03" db="EMBL/GenBank/DDBJ databases">
        <authorList>
            <person name="Jeffery W."/>
            <person name="Warren W."/>
            <person name="Wilson R.K."/>
        </authorList>
    </citation>
    <scope>NUCLEOTIDE SEQUENCE</scope>
    <source>
        <strain evidence="2">female</strain>
    </source>
</reference>
<reference evidence="1" key="3">
    <citation type="submission" date="2025-08" db="UniProtKB">
        <authorList>
            <consortium name="Ensembl"/>
        </authorList>
    </citation>
    <scope>IDENTIFICATION</scope>
</reference>